<name>A0A0G4ERM8_VITBC</name>
<reference evidence="2 3" key="1">
    <citation type="submission" date="2014-11" db="EMBL/GenBank/DDBJ databases">
        <authorList>
            <person name="Zhu J."/>
            <person name="Qi W."/>
            <person name="Song R."/>
        </authorList>
    </citation>
    <scope>NUCLEOTIDE SEQUENCE [LARGE SCALE GENOMIC DNA]</scope>
</reference>
<keyword evidence="3" id="KW-1185">Reference proteome</keyword>
<evidence type="ECO:0000313" key="3">
    <source>
        <dbReference type="Proteomes" id="UP000041254"/>
    </source>
</evidence>
<sequence>MASFKPNLSPLKPSFDAGGNSKGGHHFDLSVPTHDGPTVGVGVATKPTQFNASVAGNIAPNVTGSAALSTNRHLHPTGAEFSIAANNNNHGVTGSAGVLTNGHFKPTGAQFSVGKTIGDATVSLTTTTNRHFKPNSVGLRGELRF</sequence>
<evidence type="ECO:0000313" key="2">
    <source>
        <dbReference type="EMBL" id="CEM00314.1"/>
    </source>
</evidence>
<feature type="region of interest" description="Disordered" evidence="1">
    <location>
        <begin position="1"/>
        <end position="33"/>
    </location>
</feature>
<evidence type="ECO:0000256" key="1">
    <source>
        <dbReference type="SAM" id="MobiDB-lite"/>
    </source>
</evidence>
<dbReference type="VEuPathDB" id="CryptoDB:Vbra_12764"/>
<proteinExistence type="predicted"/>
<dbReference type="EMBL" id="CDMY01000295">
    <property type="protein sequence ID" value="CEM00314.1"/>
    <property type="molecule type" value="Genomic_DNA"/>
</dbReference>
<organism evidence="2 3">
    <name type="scientific">Vitrella brassicaformis (strain CCMP3155)</name>
    <dbReference type="NCBI Taxonomy" id="1169540"/>
    <lineage>
        <taxon>Eukaryota</taxon>
        <taxon>Sar</taxon>
        <taxon>Alveolata</taxon>
        <taxon>Colpodellida</taxon>
        <taxon>Vitrellaceae</taxon>
        <taxon>Vitrella</taxon>
    </lineage>
</organism>
<accession>A0A0G4ERM8</accession>
<protein>
    <submittedName>
        <fullName evidence="2">Uncharacterized protein</fullName>
    </submittedName>
</protein>
<dbReference type="InParanoid" id="A0A0G4ERM8"/>
<gene>
    <name evidence="2" type="ORF">Vbra_12764</name>
</gene>
<dbReference type="Proteomes" id="UP000041254">
    <property type="component" value="Unassembled WGS sequence"/>
</dbReference>
<dbReference type="AlphaFoldDB" id="A0A0G4ERM8"/>